<dbReference type="GO" id="GO:0008270">
    <property type="term" value="F:zinc ion binding"/>
    <property type="evidence" value="ECO:0007669"/>
    <property type="project" value="InterPro"/>
</dbReference>
<evidence type="ECO:0000256" key="1">
    <source>
        <dbReference type="ARBA" id="ARBA00004123"/>
    </source>
</evidence>
<feature type="domain" description="Zn(2)-C6 fungal-type" evidence="3">
    <location>
        <begin position="20"/>
        <end position="50"/>
    </location>
</feature>
<name>A0A1Q3AKJ8_ZYGRO</name>
<dbReference type="GO" id="GO:0045944">
    <property type="term" value="P:positive regulation of transcription by RNA polymerase II"/>
    <property type="evidence" value="ECO:0007669"/>
    <property type="project" value="TreeGrafter"/>
</dbReference>
<dbReference type="PROSITE" id="PS00463">
    <property type="entry name" value="ZN2_CY6_FUNGAL_1"/>
    <property type="match status" value="1"/>
</dbReference>
<comment type="subcellular location">
    <subcellularLocation>
        <location evidence="1">Nucleus</location>
    </subcellularLocation>
</comment>
<dbReference type="PROSITE" id="PS50048">
    <property type="entry name" value="ZN2_CY6_FUNGAL_2"/>
    <property type="match status" value="1"/>
</dbReference>
<evidence type="ECO:0000259" key="3">
    <source>
        <dbReference type="PROSITE" id="PS50048"/>
    </source>
</evidence>
<accession>A0A1Q3AKJ8</accession>
<proteinExistence type="predicted"/>
<dbReference type="PANTHER" id="PTHR37534:SF49">
    <property type="entry name" value="LYSINE BIOSYNTHESIS REGULATORY PROTEIN LYS14"/>
    <property type="match status" value="1"/>
</dbReference>
<dbReference type="Proteomes" id="UP000187013">
    <property type="component" value="Unassembled WGS sequence"/>
</dbReference>
<keyword evidence="2" id="KW-0539">Nucleus</keyword>
<dbReference type="CDD" id="cd00067">
    <property type="entry name" value="GAL4"/>
    <property type="match status" value="1"/>
</dbReference>
<protein>
    <recommendedName>
        <fullName evidence="3">Zn(2)-C6 fungal-type domain-containing protein</fullName>
    </recommendedName>
</protein>
<dbReference type="InterPro" id="IPR036864">
    <property type="entry name" value="Zn2-C6_fun-type_DNA-bd_sf"/>
</dbReference>
<dbReference type="AlphaFoldDB" id="A0A1Q3AKJ8"/>
<comment type="caution">
    <text evidence="4">The sequence shown here is derived from an EMBL/GenBank/DDBJ whole genome shotgun (WGS) entry which is preliminary data.</text>
</comment>
<gene>
    <name evidence="4" type="ORF">ZYGR_0BB00540</name>
</gene>
<dbReference type="PANTHER" id="PTHR37534">
    <property type="entry name" value="TRANSCRIPTIONAL ACTIVATOR PROTEIN UGA3"/>
    <property type="match status" value="1"/>
</dbReference>
<dbReference type="InterPro" id="IPR021858">
    <property type="entry name" value="Fun_TF"/>
</dbReference>
<dbReference type="GO" id="GO:0005634">
    <property type="term" value="C:nucleus"/>
    <property type="evidence" value="ECO:0007669"/>
    <property type="project" value="UniProtKB-SubCell"/>
</dbReference>
<dbReference type="Pfam" id="PF11951">
    <property type="entry name" value="Fungal_trans_2"/>
    <property type="match status" value="1"/>
</dbReference>
<evidence type="ECO:0000313" key="5">
    <source>
        <dbReference type="Proteomes" id="UP000187013"/>
    </source>
</evidence>
<dbReference type="EMBL" id="BDGX01000054">
    <property type="protein sequence ID" value="GAV56277.1"/>
    <property type="molecule type" value="Genomic_DNA"/>
</dbReference>
<dbReference type="InterPro" id="IPR001138">
    <property type="entry name" value="Zn2Cys6_DnaBD"/>
</dbReference>
<dbReference type="GO" id="GO:0000976">
    <property type="term" value="F:transcription cis-regulatory region binding"/>
    <property type="evidence" value="ECO:0007669"/>
    <property type="project" value="TreeGrafter"/>
</dbReference>
<sequence>MTDNKKTVAVRKKRKYSKLGCNECKKRKVKCDEQKPECWQCSHLGKKCVYNQPSNGPPYKSVKFVNASSEDIYSTQSIYGSNVNNKGNFGQEYEAQESSNGDIRGTPIQNEALSLDSQFSDGDFASVLNDATELANELVTSMIDLPPMDTTLTGEHIPQLPGVQNSSTSWENISKELYMVSELELYYSRVFYHKVSFWIMPFAPSPSKNICNEVLFDLMIQINRQDGTQSSCLQSAMVSISAKYLYNTTKLKEHDAVRCAFLKKTITQLTSEFDSMPQDHLLELKIESLIICVLLLTLDSSSFKTNEMRIHLRGASALLQKYESLTEQRTSSFNDIMKKKCLLLAKAWFTATETIAFMSLVGTVSEESVIDDMFMLGLYSTDESILKHMGILYPNGYNIFLGHSGEVMNQLKLIMKSFMNPAAVDPYNDKFFQLMMFTDAARNFRFVDNEFARIRVGREFLSSYHESCYITHKDEIYSIFDAMQQGTTECAFIFFCMIYLKLPLHCSMIQNSSKRIWDYFSWTFKNDQLDIAEITNLMDEVESGTLMSYDQLSSKKLGLASKFIIPEMLFDFRCMMYQAILLMCASLLQLDNILSLRIMRVKVLAFCECLIENLGAESGKSSVELLFKRWRLLKEGKILSAEDCLKNDAALPFS</sequence>
<dbReference type="Gene3D" id="4.10.240.10">
    <property type="entry name" value="Zn(2)-C6 fungal-type DNA-binding domain"/>
    <property type="match status" value="1"/>
</dbReference>
<dbReference type="GO" id="GO:0000981">
    <property type="term" value="F:DNA-binding transcription factor activity, RNA polymerase II-specific"/>
    <property type="evidence" value="ECO:0007669"/>
    <property type="project" value="InterPro"/>
</dbReference>
<evidence type="ECO:0000313" key="4">
    <source>
        <dbReference type="EMBL" id="GAV56277.1"/>
    </source>
</evidence>
<reference evidence="4 5" key="1">
    <citation type="submission" date="2016-08" db="EMBL/GenBank/DDBJ databases">
        <title>Draft genome sequence of allopolyploid Zygosaccharomyces rouxii.</title>
        <authorList>
            <person name="Watanabe J."/>
            <person name="Uehara K."/>
            <person name="Mogi Y."/>
            <person name="Tsukioka Y."/>
        </authorList>
    </citation>
    <scope>NUCLEOTIDE SEQUENCE [LARGE SCALE GENOMIC DNA]</scope>
    <source>
        <strain evidence="4 5">NBRC 110957</strain>
    </source>
</reference>
<dbReference type="OrthoDB" id="416217at2759"/>
<evidence type="ECO:0000256" key="2">
    <source>
        <dbReference type="ARBA" id="ARBA00023242"/>
    </source>
</evidence>
<dbReference type="SMART" id="SM00066">
    <property type="entry name" value="GAL4"/>
    <property type="match status" value="1"/>
</dbReference>
<dbReference type="Pfam" id="PF00172">
    <property type="entry name" value="Zn_clus"/>
    <property type="match status" value="1"/>
</dbReference>
<organism evidence="4 5">
    <name type="scientific">Zygosaccharomyces rouxii</name>
    <dbReference type="NCBI Taxonomy" id="4956"/>
    <lineage>
        <taxon>Eukaryota</taxon>
        <taxon>Fungi</taxon>
        <taxon>Dikarya</taxon>
        <taxon>Ascomycota</taxon>
        <taxon>Saccharomycotina</taxon>
        <taxon>Saccharomycetes</taxon>
        <taxon>Saccharomycetales</taxon>
        <taxon>Saccharomycetaceae</taxon>
        <taxon>Zygosaccharomyces</taxon>
    </lineage>
</organism>
<dbReference type="SUPFAM" id="SSF57701">
    <property type="entry name" value="Zn2/Cys6 DNA-binding domain"/>
    <property type="match status" value="1"/>
</dbReference>